<dbReference type="SUPFAM" id="SSF53613">
    <property type="entry name" value="Ribokinase-like"/>
    <property type="match status" value="1"/>
</dbReference>
<dbReference type="GO" id="GO:0005829">
    <property type="term" value="C:cytosol"/>
    <property type="evidence" value="ECO:0007669"/>
    <property type="project" value="TreeGrafter"/>
</dbReference>
<dbReference type="InterPro" id="IPR002173">
    <property type="entry name" value="Carboh/pur_kinase_PfkB_CS"/>
</dbReference>
<evidence type="ECO:0000259" key="3">
    <source>
        <dbReference type="Pfam" id="PF00294"/>
    </source>
</evidence>
<dbReference type="PANTHER" id="PTHR46969">
    <property type="entry name" value="BIFUNCTIONAL PROTEIN HLDE"/>
    <property type="match status" value="1"/>
</dbReference>
<feature type="domain" description="Carbohydrate kinase PfkB" evidence="3">
    <location>
        <begin position="18"/>
        <end position="312"/>
    </location>
</feature>
<accession>A0AAU9D6T2</accession>
<gene>
    <name evidence="4" type="ORF">FUAX_03070</name>
</gene>
<dbReference type="Proteomes" id="UP001348817">
    <property type="component" value="Chromosome"/>
</dbReference>
<dbReference type="CDD" id="cd01172">
    <property type="entry name" value="RfaE_like"/>
    <property type="match status" value="1"/>
</dbReference>
<dbReference type="RefSeq" id="WP_338393173.1">
    <property type="nucleotide sequence ID" value="NZ_AP025314.1"/>
</dbReference>
<dbReference type="Gene3D" id="3.40.1190.20">
    <property type="match status" value="1"/>
</dbReference>
<dbReference type="InterPro" id="IPR011913">
    <property type="entry name" value="RfaE_dom_I"/>
</dbReference>
<dbReference type="PROSITE" id="PS00583">
    <property type="entry name" value="PFKB_KINASES_1"/>
    <property type="match status" value="1"/>
</dbReference>
<dbReference type="EMBL" id="AP025314">
    <property type="protein sequence ID" value="BDD07875.1"/>
    <property type="molecule type" value="Genomic_DNA"/>
</dbReference>
<dbReference type="InterPro" id="IPR029056">
    <property type="entry name" value="Ribokinase-like"/>
</dbReference>
<evidence type="ECO:0000256" key="2">
    <source>
        <dbReference type="ARBA" id="ARBA00022777"/>
    </source>
</evidence>
<reference evidence="4 5" key="1">
    <citation type="submission" date="2021-12" db="EMBL/GenBank/DDBJ databases">
        <title>Genome sequencing of bacteria with rrn-lacking chromosome and rrn-plasmid.</title>
        <authorList>
            <person name="Anda M."/>
            <person name="Iwasaki W."/>
        </authorList>
    </citation>
    <scope>NUCLEOTIDE SEQUENCE [LARGE SCALE GENOMIC DNA]</scope>
    <source>
        <strain evidence="4 5">DSM 100852</strain>
    </source>
</reference>
<dbReference type="InterPro" id="IPR011611">
    <property type="entry name" value="PfkB_dom"/>
</dbReference>
<dbReference type="AlphaFoldDB" id="A0AAU9D6T2"/>
<name>A0AAU9D6T2_9BACT</name>
<proteinExistence type="predicted"/>
<sequence length="330" mass="36252">MKLNSLQDIAGAFNGLKALIIGDIMVDAYVWGKVDRISPEAPVPVVHVSKRESRMGGAANVAKNIKALGAEPVICALVGEDQAGSDLLDLFVERNIPTEGIIQSKERVTTVKERLLAGSQQLMRVDSEEDRPLSAEEHKEIMERIRLLLPECDVVIFEDYDKGVINEHLVEEVVSMAREKGIPTVVDPKKRNFLAYRRVDLFKPNLKEIKEGLKIDFEAKKPEELRDAVRQLLAALNAEAALVTMSELGVYIDNGTEHHHIEAHIRQISDVSGAGDTVISIASLCMALKLPLDFTAALSNLGGGLVCEHLGVVPIDKERLFAEAAENKLL</sequence>
<evidence type="ECO:0000256" key="1">
    <source>
        <dbReference type="ARBA" id="ARBA00022679"/>
    </source>
</evidence>
<evidence type="ECO:0000313" key="5">
    <source>
        <dbReference type="Proteomes" id="UP001348817"/>
    </source>
</evidence>
<dbReference type="KEGG" id="fax:FUAX_03070"/>
<dbReference type="PANTHER" id="PTHR46969:SF1">
    <property type="entry name" value="BIFUNCTIONAL PROTEIN HLDE"/>
    <property type="match status" value="1"/>
</dbReference>
<keyword evidence="5" id="KW-1185">Reference proteome</keyword>
<evidence type="ECO:0000313" key="4">
    <source>
        <dbReference type="EMBL" id="BDD07875.1"/>
    </source>
</evidence>
<dbReference type="Pfam" id="PF00294">
    <property type="entry name" value="PfkB"/>
    <property type="match status" value="1"/>
</dbReference>
<keyword evidence="2 4" id="KW-0418">Kinase</keyword>
<keyword evidence="1" id="KW-0808">Transferase</keyword>
<dbReference type="GO" id="GO:0016773">
    <property type="term" value="F:phosphotransferase activity, alcohol group as acceptor"/>
    <property type="evidence" value="ECO:0007669"/>
    <property type="project" value="InterPro"/>
</dbReference>
<dbReference type="GO" id="GO:0033785">
    <property type="term" value="F:heptose 7-phosphate kinase activity"/>
    <property type="evidence" value="ECO:0007669"/>
    <property type="project" value="TreeGrafter"/>
</dbReference>
<dbReference type="GO" id="GO:0033786">
    <property type="term" value="F:heptose-1-phosphate adenylyltransferase activity"/>
    <property type="evidence" value="ECO:0007669"/>
    <property type="project" value="TreeGrafter"/>
</dbReference>
<protein>
    <submittedName>
        <fullName evidence="4">Carbohydrate kinase</fullName>
    </submittedName>
</protein>
<organism evidence="4 5">
    <name type="scientific">Fulvitalea axinellae</name>
    <dbReference type="NCBI Taxonomy" id="1182444"/>
    <lineage>
        <taxon>Bacteria</taxon>
        <taxon>Pseudomonadati</taxon>
        <taxon>Bacteroidota</taxon>
        <taxon>Cytophagia</taxon>
        <taxon>Cytophagales</taxon>
        <taxon>Persicobacteraceae</taxon>
        <taxon>Fulvitalea</taxon>
    </lineage>
</organism>